<dbReference type="InterPro" id="IPR007197">
    <property type="entry name" value="rSAM"/>
</dbReference>
<name>A0A1V0N256_9ARCH</name>
<keyword evidence="2" id="KW-0479">Metal-binding</keyword>
<dbReference type="Pfam" id="PF11946">
    <property type="entry name" value="DUF3463"/>
    <property type="match status" value="1"/>
</dbReference>
<dbReference type="SUPFAM" id="SSF102114">
    <property type="entry name" value="Radical SAM enzymes"/>
    <property type="match status" value="1"/>
</dbReference>
<keyword evidence="1" id="KW-0949">S-adenosyl-L-methionine</keyword>
<dbReference type="GO" id="GO:0046872">
    <property type="term" value="F:metal ion binding"/>
    <property type="evidence" value="ECO:0007669"/>
    <property type="project" value="UniProtKB-KW"/>
</dbReference>
<dbReference type="GO" id="GO:0006783">
    <property type="term" value="P:heme biosynthetic process"/>
    <property type="evidence" value="ECO:0007669"/>
    <property type="project" value="TreeGrafter"/>
</dbReference>
<sequence>MSVYNAVVLRSIKRNMSRVKNKKLPTIAGHKLLYECNLRCKMCPFWRRPDSKLLSMEQEIAMMEKLKEGGVSYLGFEGGEPLLRNDTPEILKESHKRFHTSMVTNGWRLEKKINEIHTSLDFLFVSIDGSKEVHDTMRGMQGSFEHAVRGINASKHMVPVAMSSTITRENIDSIGDILDLGDKLEVPINFQIEYDYSTAEKISPEKEKLLGALNMLIDRKKADGPIMNTVQYFEAIRDSWFYGYKWECRPWLTINIDPEGRVVTPCYIINEYSGSDYVWNIDIKKMWNTFDWEPYRTCNKCALSCYLEPSLFKWTRPAMVKSRIIDATIDYIKFSASKRNF</sequence>
<accession>A0A1V0N256</accession>
<dbReference type="InterPro" id="IPR050377">
    <property type="entry name" value="Radical_SAM_PqqE_MftC-like"/>
</dbReference>
<evidence type="ECO:0000256" key="3">
    <source>
        <dbReference type="ARBA" id="ARBA00023004"/>
    </source>
</evidence>
<dbReference type="Pfam" id="PF04055">
    <property type="entry name" value="Radical_SAM"/>
    <property type="match status" value="1"/>
</dbReference>
<dbReference type="SFLD" id="SFLDS00029">
    <property type="entry name" value="Radical_SAM"/>
    <property type="match status" value="1"/>
</dbReference>
<evidence type="ECO:0000256" key="1">
    <source>
        <dbReference type="ARBA" id="ARBA00022691"/>
    </source>
</evidence>
<reference evidence="6 7" key="1">
    <citation type="submission" date="2011-10" db="EMBL/GenBank/DDBJ databases">
        <title>Metabolic and evolutionary patterns in the extreme acidophile Ferroplasma acidiphilum.</title>
        <authorList>
            <person name="Golyshina O.V."/>
            <person name="Kozyavkin S.A."/>
            <person name="Tatusov R.L."/>
            <person name="Slesarev A.I."/>
            <person name="Golyshin P.N."/>
        </authorList>
    </citation>
    <scope>NUCLEOTIDE SEQUENCE [LARGE SCALE GENOMIC DNA]</scope>
    <source>
        <strain evidence="7">Y</strain>
    </source>
</reference>
<keyword evidence="7" id="KW-1185">Reference proteome</keyword>
<evidence type="ECO:0000256" key="2">
    <source>
        <dbReference type="ARBA" id="ARBA00022723"/>
    </source>
</evidence>
<evidence type="ECO:0000313" key="7">
    <source>
        <dbReference type="Proteomes" id="UP000192050"/>
    </source>
</evidence>
<dbReference type="STRING" id="74969.FAD_0247"/>
<dbReference type="InterPro" id="IPR023863">
    <property type="entry name" value="rSAM_PTO1314"/>
</dbReference>
<dbReference type="PANTHER" id="PTHR11228">
    <property type="entry name" value="RADICAL SAM DOMAIN PROTEIN"/>
    <property type="match status" value="1"/>
</dbReference>
<dbReference type="OrthoDB" id="5620at2157"/>
<dbReference type="EMBL" id="CP015363">
    <property type="protein sequence ID" value="ARD84171.1"/>
    <property type="molecule type" value="Genomic_DNA"/>
</dbReference>
<feature type="domain" description="Radical SAM core" evidence="5">
    <location>
        <begin position="22"/>
        <end position="226"/>
    </location>
</feature>
<dbReference type="GeneID" id="16025413"/>
<dbReference type="RefSeq" id="WP_019841622.1">
    <property type="nucleotide sequence ID" value="NZ_CP015363.1"/>
</dbReference>
<proteinExistence type="predicted"/>
<dbReference type="InterPro" id="IPR022563">
    <property type="entry name" value="DUF3463"/>
</dbReference>
<dbReference type="SFLD" id="SFLDG01067">
    <property type="entry name" value="SPASM/twitch_domain_containing"/>
    <property type="match status" value="1"/>
</dbReference>
<dbReference type="InterPro" id="IPR058240">
    <property type="entry name" value="rSAM_sf"/>
</dbReference>
<dbReference type="Proteomes" id="UP000192050">
    <property type="component" value="Chromosome"/>
</dbReference>
<dbReference type="KEGG" id="fai:FAD_0247"/>
<dbReference type="InterPro" id="IPR013785">
    <property type="entry name" value="Aldolase_TIM"/>
</dbReference>
<dbReference type="GO" id="GO:0051536">
    <property type="term" value="F:iron-sulfur cluster binding"/>
    <property type="evidence" value="ECO:0007669"/>
    <property type="project" value="UniProtKB-KW"/>
</dbReference>
<dbReference type="GO" id="GO:0003824">
    <property type="term" value="F:catalytic activity"/>
    <property type="evidence" value="ECO:0007669"/>
    <property type="project" value="InterPro"/>
</dbReference>
<dbReference type="PROSITE" id="PS51918">
    <property type="entry name" value="RADICAL_SAM"/>
    <property type="match status" value="1"/>
</dbReference>
<evidence type="ECO:0000256" key="4">
    <source>
        <dbReference type="ARBA" id="ARBA00023014"/>
    </source>
</evidence>
<keyword evidence="4" id="KW-0411">Iron-sulfur</keyword>
<evidence type="ECO:0000259" key="5">
    <source>
        <dbReference type="PROSITE" id="PS51918"/>
    </source>
</evidence>
<keyword evidence="3" id="KW-0408">Iron</keyword>
<protein>
    <submittedName>
        <fullName evidence="6">Archaeal radical SAM protein</fullName>
    </submittedName>
</protein>
<gene>
    <name evidence="6" type="ORF">FAD_0247</name>
</gene>
<dbReference type="Gene3D" id="3.20.20.70">
    <property type="entry name" value="Aldolase class I"/>
    <property type="match status" value="1"/>
</dbReference>
<evidence type="ECO:0000313" key="6">
    <source>
        <dbReference type="EMBL" id="ARD84171.1"/>
    </source>
</evidence>
<dbReference type="AlphaFoldDB" id="A0A1V0N256"/>
<organism evidence="6 7">
    <name type="scientific">Ferroplasma acidiphilum</name>
    <dbReference type="NCBI Taxonomy" id="74969"/>
    <lineage>
        <taxon>Archaea</taxon>
        <taxon>Methanobacteriati</taxon>
        <taxon>Thermoplasmatota</taxon>
        <taxon>Thermoplasmata</taxon>
        <taxon>Thermoplasmatales</taxon>
        <taxon>Ferroplasmaceae</taxon>
        <taxon>Ferroplasma</taxon>
    </lineage>
</organism>
<dbReference type="NCBIfam" id="TIGR03961">
    <property type="entry name" value="rSAM_PTO1314"/>
    <property type="match status" value="1"/>
</dbReference>
<dbReference type="CDD" id="cd01335">
    <property type="entry name" value="Radical_SAM"/>
    <property type="match status" value="1"/>
</dbReference>
<dbReference type="PANTHER" id="PTHR11228:SF7">
    <property type="entry name" value="PQQA PEPTIDE CYCLASE"/>
    <property type="match status" value="1"/>
</dbReference>